<sequence length="888" mass="99873">MSIYDGWRRISSRLTFAIFKQPTFAATPQVSPSTRATSHDEGSLRLSGSGAPEMITAHFSRLGFLRLQLAVPKLPASPAQQLRPFTGWRHCLAPHPAREPSLEDRESSSNRNAPECTPERSPSTSSNRLAYGEHDSPDLSRGSKIAPTTDSTSAAADGRTGHRRLKSEGQGRSQSPSRRARPAPRQARVSGRRVPVAAKDFAKLDLSGQGRLTAEAWSRLKEQRLIYQQWGYVRHQYPKSEVVQARRAFRSWKVKLQKVLEPINPSSWPWREEGAMLFELESVASMRKAWESLSVEERQRKWPSVMLSTMHRCPEKARLVLEATLDSLPPGYAIHDVLLFVTRRMDLEGFKSTRERTIEAEDVLHLVSKVIEETPAGHVPFSQRSFGLLAQKLPADQVEELYSIVKRAGRRMHTNTLIHFARKLATDMAHKETAFTILKDLADDGLDLNDVRPASVITILLHCKNNSDSVAQQKRPFSPKDALQQLVERGLSPNVATSTALLDSLCQQGEVEEAIRLALLFAESGVQLDTKAWSTVFRGAKSSLKVVNLVKALDVARAADAPYVDVLNNALHSVFYFAEMESREKRHRAPWVLPIFMPMLQVYAKKFDLEPLQWWLPDSLPLMLAQTSSGKEITTLEGQRRRTWDFQHSVLPVVDKFFSAGDETRVQPTSTTVAIMVRAYIKSLQQPYELMSFYNFFKTRLEEQAKKEDSANQLVKNQGSLIHDTFIMAMTEHRGLSRPALQVFGDMLKDNLKAGTVEGGKAHVQDGSSVTTTPIHPTPSVLTFTILLRGLMNRREKLLAQQVIQVMREHGVEPNLVTWNTLTKGHASMQDIARTVATLQDMEAAGFKPDAFTFKAFGKLRDQGKALKMMEGIIDMNRRKMTGEDLYQ</sequence>
<dbReference type="Proteomes" id="UP001287286">
    <property type="component" value="Unassembled WGS sequence"/>
</dbReference>
<gene>
    <name evidence="7" type="ORF">Purlil1_5891</name>
</gene>
<evidence type="ECO:0000313" key="8">
    <source>
        <dbReference type="Proteomes" id="UP001287286"/>
    </source>
</evidence>
<comment type="similarity">
    <text evidence="1">Belongs to the CCM1 family.</text>
</comment>
<name>A0ABR0C0C2_PURLI</name>
<feature type="region of interest" description="Disordered" evidence="6">
    <location>
        <begin position="27"/>
        <end position="49"/>
    </location>
</feature>
<reference evidence="7 8" key="1">
    <citation type="journal article" date="2024" name="Microbiol. Resour. Announc.">
        <title>Genome annotations for the ascomycete fungi Trichoderma harzianum, Trichoderma aggressivum, and Purpureocillium lilacinum.</title>
        <authorList>
            <person name="Beijen E.P.W."/>
            <person name="Ohm R.A."/>
        </authorList>
    </citation>
    <scope>NUCLEOTIDE SEQUENCE [LARGE SCALE GENOMIC DNA]</scope>
    <source>
        <strain evidence="7 8">CBS 150709</strain>
    </source>
</reference>
<comment type="subunit">
    <text evidence="4">Binds to mitochondrial small subunit 15S rRNA.</text>
</comment>
<protein>
    <recommendedName>
        <fullName evidence="9">Pentatricopeptide repeat protein</fullName>
    </recommendedName>
</protein>
<evidence type="ECO:0000256" key="1">
    <source>
        <dbReference type="ARBA" id="ARBA00006192"/>
    </source>
</evidence>
<dbReference type="InterPro" id="IPR011990">
    <property type="entry name" value="TPR-like_helical_dom_sf"/>
</dbReference>
<feature type="compositionally biased region" description="Basic and acidic residues" evidence="6">
    <location>
        <begin position="96"/>
        <end position="108"/>
    </location>
</feature>
<proteinExistence type="inferred from homology"/>
<comment type="function">
    <text evidence="3">Regulates mitochondrial small subunit maturation by controlling 15S rRNA 5'-end processing. Localizes to the 5' precursor of the 15S rRNA in a position that is subsequently occupied by mS47 in the mature yeast mtSSU. Uses structure and sequence-specific RNA recognition, binding to a single-stranded region of the precursor and specifically recognizing bases -6 to -1. The exchange of Ccm1 for mS47 is coupled to the irreversible removal of precursor rRNA that is accompanied by conformational changes of the mitoribosomal proteins uS5m and mS26. These conformational changes signal completion of 5'-end rRNA processing through protection of the mature 5'-end of the 15S rRNA and stabilization of mS47. The removal of the 5' precursor together with the dissociation of Ccm1 may be catalyzed by the 5'-3' exoribonuclease Pet127. Involved in the specific removal of group I introns in mitochondrial encoded transcripts.</text>
</comment>
<dbReference type="Pfam" id="PF12854">
    <property type="entry name" value="PPR_1"/>
    <property type="match status" value="1"/>
</dbReference>
<evidence type="ECO:0000256" key="3">
    <source>
        <dbReference type="ARBA" id="ARBA00044493"/>
    </source>
</evidence>
<feature type="repeat" description="PPR" evidence="5">
    <location>
        <begin position="494"/>
        <end position="528"/>
    </location>
</feature>
<dbReference type="Gene3D" id="1.25.40.10">
    <property type="entry name" value="Tetratricopeptide repeat domain"/>
    <property type="match status" value="2"/>
</dbReference>
<feature type="compositionally biased region" description="Low complexity" evidence="6">
    <location>
        <begin position="148"/>
        <end position="157"/>
    </location>
</feature>
<evidence type="ECO:0000313" key="7">
    <source>
        <dbReference type="EMBL" id="KAK4089788.1"/>
    </source>
</evidence>
<dbReference type="PROSITE" id="PS51375">
    <property type="entry name" value="PPR"/>
    <property type="match status" value="3"/>
</dbReference>
<comment type="caution">
    <text evidence="7">The sequence shown here is derived from an EMBL/GenBank/DDBJ whole genome shotgun (WGS) entry which is preliminary data.</text>
</comment>
<evidence type="ECO:0000256" key="4">
    <source>
        <dbReference type="ARBA" id="ARBA00044511"/>
    </source>
</evidence>
<dbReference type="InterPro" id="IPR002885">
    <property type="entry name" value="PPR_rpt"/>
</dbReference>
<evidence type="ECO:0000256" key="5">
    <source>
        <dbReference type="PROSITE-ProRule" id="PRU00708"/>
    </source>
</evidence>
<feature type="repeat" description="PPR" evidence="5">
    <location>
        <begin position="780"/>
        <end position="814"/>
    </location>
</feature>
<evidence type="ECO:0000256" key="2">
    <source>
        <dbReference type="ARBA" id="ARBA00022737"/>
    </source>
</evidence>
<dbReference type="PANTHER" id="PTHR47447:SF17">
    <property type="entry name" value="OS12G0638900 PROTEIN"/>
    <property type="match status" value="1"/>
</dbReference>
<feature type="compositionally biased region" description="Polar residues" evidence="6">
    <location>
        <begin position="27"/>
        <end position="36"/>
    </location>
</feature>
<dbReference type="Pfam" id="PF13812">
    <property type="entry name" value="PPR_3"/>
    <property type="match status" value="1"/>
</dbReference>
<feature type="compositionally biased region" description="Low complexity" evidence="6">
    <location>
        <begin position="170"/>
        <end position="188"/>
    </location>
</feature>
<keyword evidence="2" id="KW-0677">Repeat</keyword>
<evidence type="ECO:0008006" key="9">
    <source>
        <dbReference type="Google" id="ProtNLM"/>
    </source>
</evidence>
<dbReference type="PANTHER" id="PTHR47447">
    <property type="entry name" value="OS03G0856100 PROTEIN"/>
    <property type="match status" value="1"/>
</dbReference>
<dbReference type="EMBL" id="JAWRVI010000018">
    <property type="protein sequence ID" value="KAK4089788.1"/>
    <property type="molecule type" value="Genomic_DNA"/>
</dbReference>
<feature type="repeat" description="PPR" evidence="5">
    <location>
        <begin position="815"/>
        <end position="849"/>
    </location>
</feature>
<keyword evidence="8" id="KW-1185">Reference proteome</keyword>
<evidence type="ECO:0000256" key="6">
    <source>
        <dbReference type="SAM" id="MobiDB-lite"/>
    </source>
</evidence>
<feature type="region of interest" description="Disordered" evidence="6">
    <location>
        <begin position="94"/>
        <end position="194"/>
    </location>
</feature>
<accession>A0ABR0C0C2</accession>
<organism evidence="7 8">
    <name type="scientific">Purpureocillium lilacinum</name>
    <name type="common">Paecilomyces lilacinus</name>
    <dbReference type="NCBI Taxonomy" id="33203"/>
    <lineage>
        <taxon>Eukaryota</taxon>
        <taxon>Fungi</taxon>
        <taxon>Dikarya</taxon>
        <taxon>Ascomycota</taxon>
        <taxon>Pezizomycotina</taxon>
        <taxon>Sordariomycetes</taxon>
        <taxon>Hypocreomycetidae</taxon>
        <taxon>Hypocreales</taxon>
        <taxon>Ophiocordycipitaceae</taxon>
        <taxon>Purpureocillium</taxon>
    </lineage>
</organism>